<dbReference type="EMBL" id="MU117984">
    <property type="protein sequence ID" value="KAF9650537.1"/>
    <property type="molecule type" value="Genomic_DNA"/>
</dbReference>
<protein>
    <submittedName>
        <fullName evidence="1">Uncharacterized protein</fullName>
    </submittedName>
</protein>
<gene>
    <name evidence="1" type="ORF">BDM02DRAFT_3259721</name>
</gene>
<proteinExistence type="predicted"/>
<comment type="caution">
    <text evidence="1">The sequence shown here is derived from an EMBL/GenBank/DDBJ whole genome shotgun (WGS) entry which is preliminary data.</text>
</comment>
<accession>A0ACB6ZLN7</accession>
<dbReference type="Proteomes" id="UP000886501">
    <property type="component" value="Unassembled WGS sequence"/>
</dbReference>
<organism evidence="1 2">
    <name type="scientific">Thelephora ganbajun</name>
    <name type="common">Ganba fungus</name>
    <dbReference type="NCBI Taxonomy" id="370292"/>
    <lineage>
        <taxon>Eukaryota</taxon>
        <taxon>Fungi</taxon>
        <taxon>Dikarya</taxon>
        <taxon>Basidiomycota</taxon>
        <taxon>Agaricomycotina</taxon>
        <taxon>Agaricomycetes</taxon>
        <taxon>Thelephorales</taxon>
        <taxon>Thelephoraceae</taxon>
        <taxon>Thelephora</taxon>
    </lineage>
</organism>
<name>A0ACB6ZLN7_THEGA</name>
<keyword evidence="2" id="KW-1185">Reference proteome</keyword>
<evidence type="ECO:0000313" key="1">
    <source>
        <dbReference type="EMBL" id="KAF9650537.1"/>
    </source>
</evidence>
<reference evidence="1" key="1">
    <citation type="submission" date="2019-10" db="EMBL/GenBank/DDBJ databases">
        <authorList>
            <consortium name="DOE Joint Genome Institute"/>
            <person name="Kuo A."/>
            <person name="Miyauchi S."/>
            <person name="Kiss E."/>
            <person name="Drula E."/>
            <person name="Kohler A."/>
            <person name="Sanchez-Garcia M."/>
            <person name="Andreopoulos B."/>
            <person name="Barry K.W."/>
            <person name="Bonito G."/>
            <person name="Buee M."/>
            <person name="Carver A."/>
            <person name="Chen C."/>
            <person name="Cichocki N."/>
            <person name="Clum A."/>
            <person name="Culley D."/>
            <person name="Crous P.W."/>
            <person name="Fauchery L."/>
            <person name="Girlanda M."/>
            <person name="Hayes R."/>
            <person name="Keri Z."/>
            <person name="Labutti K."/>
            <person name="Lipzen A."/>
            <person name="Lombard V."/>
            <person name="Magnuson J."/>
            <person name="Maillard F."/>
            <person name="Morin E."/>
            <person name="Murat C."/>
            <person name="Nolan M."/>
            <person name="Ohm R."/>
            <person name="Pangilinan J."/>
            <person name="Pereira M."/>
            <person name="Perotto S."/>
            <person name="Peter M."/>
            <person name="Riley R."/>
            <person name="Sitrit Y."/>
            <person name="Stielow B."/>
            <person name="Szollosi G."/>
            <person name="Zifcakova L."/>
            <person name="Stursova M."/>
            <person name="Spatafora J.W."/>
            <person name="Tedersoo L."/>
            <person name="Vaario L.-M."/>
            <person name="Yamada A."/>
            <person name="Yan M."/>
            <person name="Wang P."/>
            <person name="Xu J."/>
            <person name="Bruns T."/>
            <person name="Baldrian P."/>
            <person name="Vilgalys R."/>
            <person name="Henrissat B."/>
            <person name="Grigoriev I.V."/>
            <person name="Hibbett D."/>
            <person name="Nagy L.G."/>
            <person name="Martin F.M."/>
        </authorList>
    </citation>
    <scope>NUCLEOTIDE SEQUENCE</scope>
    <source>
        <strain evidence="1">P2</strain>
    </source>
</reference>
<sequence length="283" mass="30726">MKCSVTTAIATVPPTLPWAFWLTHDESGEDDQSFPGGCGPTSAEVQLLVDNGNIGVTRGLETREQARFLLIVDQATPTVLVKDTKFVAVLGDISSDILLLPTSTGLLQGLEKRGEVAVASEGGADLWPGTWNDEQLALVYEWGHKRNIMQYLKLHSDASRPELANGLISETGKAQVCDYGLTPITSNPPTASKSADMFAFTTLAVEAFTEKSPFEDTGNMSAAIQITMGKKPAKPQTAEQLGLTTEIWKFIEKCWSADPNERPTINEVVSIWEGFINEHTVLS</sequence>
<evidence type="ECO:0000313" key="2">
    <source>
        <dbReference type="Proteomes" id="UP000886501"/>
    </source>
</evidence>
<reference evidence="1" key="2">
    <citation type="journal article" date="2020" name="Nat. Commun.">
        <title>Large-scale genome sequencing of mycorrhizal fungi provides insights into the early evolution of symbiotic traits.</title>
        <authorList>
            <person name="Miyauchi S."/>
            <person name="Kiss E."/>
            <person name="Kuo A."/>
            <person name="Drula E."/>
            <person name="Kohler A."/>
            <person name="Sanchez-Garcia M."/>
            <person name="Morin E."/>
            <person name="Andreopoulos B."/>
            <person name="Barry K.W."/>
            <person name="Bonito G."/>
            <person name="Buee M."/>
            <person name="Carver A."/>
            <person name="Chen C."/>
            <person name="Cichocki N."/>
            <person name="Clum A."/>
            <person name="Culley D."/>
            <person name="Crous P.W."/>
            <person name="Fauchery L."/>
            <person name="Girlanda M."/>
            <person name="Hayes R.D."/>
            <person name="Keri Z."/>
            <person name="LaButti K."/>
            <person name="Lipzen A."/>
            <person name="Lombard V."/>
            <person name="Magnuson J."/>
            <person name="Maillard F."/>
            <person name="Murat C."/>
            <person name="Nolan M."/>
            <person name="Ohm R.A."/>
            <person name="Pangilinan J."/>
            <person name="Pereira M.F."/>
            <person name="Perotto S."/>
            <person name="Peter M."/>
            <person name="Pfister S."/>
            <person name="Riley R."/>
            <person name="Sitrit Y."/>
            <person name="Stielow J.B."/>
            <person name="Szollosi G."/>
            <person name="Zifcakova L."/>
            <person name="Stursova M."/>
            <person name="Spatafora J.W."/>
            <person name="Tedersoo L."/>
            <person name="Vaario L.M."/>
            <person name="Yamada A."/>
            <person name="Yan M."/>
            <person name="Wang P."/>
            <person name="Xu J."/>
            <person name="Bruns T."/>
            <person name="Baldrian P."/>
            <person name="Vilgalys R."/>
            <person name="Dunand C."/>
            <person name="Henrissat B."/>
            <person name="Grigoriev I.V."/>
            <person name="Hibbett D."/>
            <person name="Nagy L.G."/>
            <person name="Martin F.M."/>
        </authorList>
    </citation>
    <scope>NUCLEOTIDE SEQUENCE</scope>
    <source>
        <strain evidence="1">P2</strain>
    </source>
</reference>